<accession>A0A2G9TS43</accession>
<proteinExistence type="predicted"/>
<reference evidence="3 4" key="1">
    <citation type="submission" date="2015-09" db="EMBL/GenBank/DDBJ databases">
        <title>Draft genome of the parasitic nematode Teladorsagia circumcincta isolate WARC Sus (inbred).</title>
        <authorList>
            <person name="Mitreva M."/>
        </authorList>
    </citation>
    <scope>NUCLEOTIDE SEQUENCE [LARGE SCALE GENOMIC DNA]</scope>
    <source>
        <strain evidence="3 4">S</strain>
    </source>
</reference>
<dbReference type="Proteomes" id="UP000230423">
    <property type="component" value="Unassembled WGS sequence"/>
</dbReference>
<keyword evidence="1" id="KW-0175">Coiled coil</keyword>
<feature type="compositionally biased region" description="Low complexity" evidence="2">
    <location>
        <begin position="203"/>
        <end position="235"/>
    </location>
</feature>
<feature type="region of interest" description="Disordered" evidence="2">
    <location>
        <begin position="320"/>
        <end position="355"/>
    </location>
</feature>
<name>A0A2G9TS43_TELCI</name>
<dbReference type="PANTHER" id="PTHR14445">
    <property type="entry name" value="GRB10 INTERACTING GYF PROTEIN"/>
    <property type="match status" value="1"/>
</dbReference>
<dbReference type="PANTHER" id="PTHR14445:SF36">
    <property type="entry name" value="FI03272P-RELATED"/>
    <property type="match status" value="1"/>
</dbReference>
<organism evidence="3 4">
    <name type="scientific">Teladorsagia circumcincta</name>
    <name type="common">Brown stomach worm</name>
    <name type="synonym">Ostertagia circumcincta</name>
    <dbReference type="NCBI Taxonomy" id="45464"/>
    <lineage>
        <taxon>Eukaryota</taxon>
        <taxon>Metazoa</taxon>
        <taxon>Ecdysozoa</taxon>
        <taxon>Nematoda</taxon>
        <taxon>Chromadorea</taxon>
        <taxon>Rhabditida</taxon>
        <taxon>Rhabditina</taxon>
        <taxon>Rhabditomorpha</taxon>
        <taxon>Strongyloidea</taxon>
        <taxon>Trichostrongylidae</taxon>
        <taxon>Teladorsagia</taxon>
    </lineage>
</organism>
<feature type="region of interest" description="Disordered" evidence="2">
    <location>
        <begin position="191"/>
        <end position="235"/>
    </location>
</feature>
<dbReference type="AlphaFoldDB" id="A0A2G9TS43"/>
<evidence type="ECO:0000313" key="3">
    <source>
        <dbReference type="EMBL" id="PIO60833.1"/>
    </source>
</evidence>
<evidence type="ECO:0000256" key="2">
    <source>
        <dbReference type="SAM" id="MobiDB-lite"/>
    </source>
</evidence>
<dbReference type="EMBL" id="KZ354695">
    <property type="protein sequence ID" value="PIO60833.1"/>
    <property type="molecule type" value="Genomic_DNA"/>
</dbReference>
<evidence type="ECO:0008006" key="5">
    <source>
        <dbReference type="Google" id="ProtNLM"/>
    </source>
</evidence>
<evidence type="ECO:0000313" key="4">
    <source>
        <dbReference type="Proteomes" id="UP000230423"/>
    </source>
</evidence>
<protein>
    <recommendedName>
        <fullName evidence="5">PERQ amino acid-rich with GYF domain-containing protein</fullName>
    </recommendedName>
</protein>
<feature type="coiled-coil region" evidence="1">
    <location>
        <begin position="91"/>
        <end position="191"/>
    </location>
</feature>
<sequence length="355" mass="40291">MIRRTHIEKAKADQCLNGWKMEKIKIKSELMQLNGRMTPFDYKDDVASHPPVTMFSNPSQPYPPLFASGGMWSDLGAPANMMYSQAGYDPIAAERKRIEEEQRRILEEQAKMREYQEHLVRELQKQREEHEKQLMEQKLALMKHQEEIERRERELKESAEETKARLEMERLALAEKARQIEEERLAKIEAASSPFWDGPPLQTANKTPSNTSKKSSAEKVSNTKSSASKSGSSALANEKAAKRALGMGEDNSVFLEWVVQRLKELNSTVEAEVLAMFIEGVENPDEVEDYVMGYLGDSKAVKEFVREFLLKRSDFRNRKQHGVKNDLSSARGAPVSGNGAGFSAVQGKKKKNKVL</sequence>
<dbReference type="GO" id="GO:0005829">
    <property type="term" value="C:cytosol"/>
    <property type="evidence" value="ECO:0007669"/>
    <property type="project" value="TreeGrafter"/>
</dbReference>
<dbReference type="OrthoDB" id="48509at2759"/>
<dbReference type="InterPro" id="IPR051640">
    <property type="entry name" value="GRB10-interact_GYF"/>
</dbReference>
<keyword evidence="4" id="KW-1185">Reference proteome</keyword>
<gene>
    <name evidence="3" type="ORF">TELCIR_17661</name>
</gene>
<evidence type="ECO:0000256" key="1">
    <source>
        <dbReference type="SAM" id="Coils"/>
    </source>
</evidence>